<dbReference type="EMBL" id="FOBF01000036">
    <property type="protein sequence ID" value="SEN77517.1"/>
    <property type="molecule type" value="Genomic_DNA"/>
</dbReference>
<evidence type="ECO:0000256" key="1">
    <source>
        <dbReference type="ARBA" id="ARBA00006484"/>
    </source>
</evidence>
<proteinExistence type="inferred from homology"/>
<dbReference type="InterPro" id="IPR036291">
    <property type="entry name" value="NAD(P)-bd_dom_sf"/>
</dbReference>
<evidence type="ECO:0000313" key="6">
    <source>
        <dbReference type="Proteomes" id="UP000198953"/>
    </source>
</evidence>
<dbReference type="Proteomes" id="UP000198953">
    <property type="component" value="Unassembled WGS sequence"/>
</dbReference>
<comment type="similarity">
    <text evidence="1 3">Belongs to the short-chain dehydrogenases/reductases (SDR) family.</text>
</comment>
<dbReference type="SUPFAM" id="SSF51735">
    <property type="entry name" value="NAD(P)-binding Rossmann-fold domains"/>
    <property type="match status" value="1"/>
</dbReference>
<protein>
    <submittedName>
        <fullName evidence="5">Short-chain dehydrogenase</fullName>
    </submittedName>
</protein>
<dbReference type="OrthoDB" id="3212478at2"/>
<reference evidence="5 6" key="1">
    <citation type="submission" date="2016-10" db="EMBL/GenBank/DDBJ databases">
        <authorList>
            <person name="de Groot N.N."/>
        </authorList>
    </citation>
    <scope>NUCLEOTIDE SEQUENCE [LARGE SCALE GENOMIC DNA]</scope>
    <source>
        <strain evidence="5 6">DSM 43357</strain>
    </source>
</reference>
<evidence type="ECO:0000259" key="4">
    <source>
        <dbReference type="SMART" id="SM00822"/>
    </source>
</evidence>
<dbReference type="SMART" id="SM00822">
    <property type="entry name" value="PKS_KR"/>
    <property type="match status" value="1"/>
</dbReference>
<dbReference type="PANTHER" id="PTHR44169">
    <property type="entry name" value="NADPH-DEPENDENT 1-ACYLDIHYDROXYACETONE PHOSPHATE REDUCTASE"/>
    <property type="match status" value="1"/>
</dbReference>
<dbReference type="PANTHER" id="PTHR44169:SF6">
    <property type="entry name" value="NADPH-DEPENDENT 1-ACYLDIHYDROXYACETONE PHOSPHATE REDUCTASE"/>
    <property type="match status" value="1"/>
</dbReference>
<keyword evidence="2" id="KW-0560">Oxidoreductase</keyword>
<evidence type="ECO:0000313" key="5">
    <source>
        <dbReference type="EMBL" id="SEN77517.1"/>
    </source>
</evidence>
<dbReference type="Gene3D" id="3.40.50.720">
    <property type="entry name" value="NAD(P)-binding Rossmann-like Domain"/>
    <property type="match status" value="1"/>
</dbReference>
<evidence type="ECO:0000256" key="2">
    <source>
        <dbReference type="ARBA" id="ARBA00023002"/>
    </source>
</evidence>
<dbReference type="AlphaFoldDB" id="A0A1H8JBE5"/>
<organism evidence="5 6">
    <name type="scientific">Nonomuraea pusilla</name>
    <dbReference type="NCBI Taxonomy" id="46177"/>
    <lineage>
        <taxon>Bacteria</taxon>
        <taxon>Bacillati</taxon>
        <taxon>Actinomycetota</taxon>
        <taxon>Actinomycetes</taxon>
        <taxon>Streptosporangiales</taxon>
        <taxon>Streptosporangiaceae</taxon>
        <taxon>Nonomuraea</taxon>
    </lineage>
</organism>
<accession>A0A1H8JBE5</accession>
<gene>
    <name evidence="5" type="ORF">SAMN05660976_08289</name>
</gene>
<dbReference type="GO" id="GO:0016491">
    <property type="term" value="F:oxidoreductase activity"/>
    <property type="evidence" value="ECO:0007669"/>
    <property type="project" value="UniProtKB-KW"/>
</dbReference>
<dbReference type="PRINTS" id="PR00080">
    <property type="entry name" value="SDRFAMILY"/>
</dbReference>
<dbReference type="Pfam" id="PF00106">
    <property type="entry name" value="adh_short"/>
    <property type="match status" value="1"/>
</dbReference>
<name>A0A1H8JBE5_9ACTN</name>
<keyword evidence="6" id="KW-1185">Reference proteome</keyword>
<sequence length="233" mass="23330">MTAIQGSVALVTGGQRGIGKALVEELLRRGAAKVYATARRPAPSADPRVEAVALDVTDPASVEALAARAGDVTLVVNNAGVLYPSGLLTGDLADIVATFETNVFGALRVARAFAPILAANGGGALVDMHSLLSWGAGAGAYGASKAALWSVTNSLRVELAPQGTQVVGVHLGFADTEMVAAIPTGKIAPALVAAAVADGVEKGDSEVLVDEASRRMKAALAGPVEGLTVAVGR</sequence>
<dbReference type="InterPro" id="IPR002347">
    <property type="entry name" value="SDR_fam"/>
</dbReference>
<dbReference type="RefSeq" id="WP_055506778.1">
    <property type="nucleotide sequence ID" value="NZ_BBZG01000004.1"/>
</dbReference>
<dbReference type="NCBIfam" id="NF006119">
    <property type="entry name" value="PRK08264.1-5"/>
    <property type="match status" value="1"/>
</dbReference>
<feature type="domain" description="Ketoreductase" evidence="4">
    <location>
        <begin position="7"/>
        <end position="144"/>
    </location>
</feature>
<evidence type="ECO:0000256" key="3">
    <source>
        <dbReference type="RuleBase" id="RU000363"/>
    </source>
</evidence>
<dbReference type="PRINTS" id="PR00081">
    <property type="entry name" value="GDHRDH"/>
</dbReference>
<dbReference type="STRING" id="46177.SAMN05660976_08289"/>
<dbReference type="InterPro" id="IPR057326">
    <property type="entry name" value="KR_dom"/>
</dbReference>